<organism evidence="1 2">
    <name type="scientific">Daphnia magna</name>
    <dbReference type="NCBI Taxonomy" id="35525"/>
    <lineage>
        <taxon>Eukaryota</taxon>
        <taxon>Metazoa</taxon>
        <taxon>Ecdysozoa</taxon>
        <taxon>Arthropoda</taxon>
        <taxon>Crustacea</taxon>
        <taxon>Branchiopoda</taxon>
        <taxon>Diplostraca</taxon>
        <taxon>Cladocera</taxon>
        <taxon>Anomopoda</taxon>
        <taxon>Daphniidae</taxon>
        <taxon>Daphnia</taxon>
    </lineage>
</organism>
<name>A0ABR0B7B7_9CRUS</name>
<evidence type="ECO:0000313" key="1">
    <source>
        <dbReference type="EMBL" id="KAK4037427.1"/>
    </source>
</evidence>
<accession>A0ABR0B7B7</accession>
<dbReference type="EMBL" id="JAOYFB010000040">
    <property type="protein sequence ID" value="KAK4037427.1"/>
    <property type="molecule type" value="Genomic_DNA"/>
</dbReference>
<comment type="caution">
    <text evidence="1">The sequence shown here is derived from an EMBL/GenBank/DDBJ whole genome shotgun (WGS) entry which is preliminary data.</text>
</comment>
<protein>
    <submittedName>
        <fullName evidence="1">Uncharacterized protein</fullName>
    </submittedName>
</protein>
<dbReference type="Proteomes" id="UP001234178">
    <property type="component" value="Unassembled WGS sequence"/>
</dbReference>
<gene>
    <name evidence="1" type="ORF">OUZ56_029460</name>
</gene>
<keyword evidence="2" id="KW-1185">Reference proteome</keyword>
<proteinExistence type="predicted"/>
<reference evidence="1 2" key="1">
    <citation type="journal article" date="2023" name="Nucleic Acids Res.">
        <title>The hologenome of Daphnia magna reveals possible DNA methylation and microbiome-mediated evolution of the host genome.</title>
        <authorList>
            <person name="Chaturvedi A."/>
            <person name="Li X."/>
            <person name="Dhandapani V."/>
            <person name="Marshall H."/>
            <person name="Kissane S."/>
            <person name="Cuenca-Cambronero M."/>
            <person name="Asole G."/>
            <person name="Calvet F."/>
            <person name="Ruiz-Romero M."/>
            <person name="Marangio P."/>
            <person name="Guigo R."/>
            <person name="Rago D."/>
            <person name="Mirbahai L."/>
            <person name="Eastwood N."/>
            <person name="Colbourne J.K."/>
            <person name="Zhou J."/>
            <person name="Mallon E."/>
            <person name="Orsini L."/>
        </authorList>
    </citation>
    <scope>NUCLEOTIDE SEQUENCE [LARGE SCALE GENOMIC DNA]</scope>
    <source>
        <strain evidence="1">LRV0_1</strain>
    </source>
</reference>
<sequence>MRDDRMNEKDGKDDVWERTLYFLRALATHDPAREGSTVDSILIHQNTMAESVHSSFSNVAYNICKLLLFLPVHFGAFI</sequence>
<evidence type="ECO:0000313" key="2">
    <source>
        <dbReference type="Proteomes" id="UP001234178"/>
    </source>
</evidence>